<dbReference type="GO" id="GO:0032259">
    <property type="term" value="P:methylation"/>
    <property type="evidence" value="ECO:0007669"/>
    <property type="project" value="UniProtKB-KW"/>
</dbReference>
<gene>
    <name evidence="2" type="ORF">HJ588_09735</name>
</gene>
<dbReference type="EMBL" id="JABENB010000001">
    <property type="protein sequence ID" value="NNG39548.1"/>
    <property type="molecule type" value="Genomic_DNA"/>
</dbReference>
<keyword evidence="2" id="KW-0808">Transferase</keyword>
<proteinExistence type="predicted"/>
<dbReference type="InterPro" id="IPR029063">
    <property type="entry name" value="SAM-dependent_MTases_sf"/>
</dbReference>
<dbReference type="AlphaFoldDB" id="A0A849AJW1"/>
<dbReference type="CDD" id="cd02440">
    <property type="entry name" value="AdoMet_MTases"/>
    <property type="match status" value="1"/>
</dbReference>
<keyword evidence="2" id="KW-0489">Methyltransferase</keyword>
<evidence type="ECO:0000259" key="1">
    <source>
        <dbReference type="Pfam" id="PF13649"/>
    </source>
</evidence>
<organism evidence="2 3">
    <name type="scientific">Flexivirga aerilata</name>
    <dbReference type="NCBI Taxonomy" id="1656889"/>
    <lineage>
        <taxon>Bacteria</taxon>
        <taxon>Bacillati</taxon>
        <taxon>Actinomycetota</taxon>
        <taxon>Actinomycetes</taxon>
        <taxon>Micrococcales</taxon>
        <taxon>Dermacoccaceae</taxon>
        <taxon>Flexivirga</taxon>
    </lineage>
</organism>
<reference evidence="2 3" key="1">
    <citation type="submission" date="2020-05" db="EMBL/GenBank/DDBJ databases">
        <title>Flexivirga sp. ID2601S isolated from air conditioner.</title>
        <authorList>
            <person name="Kim D.H."/>
        </authorList>
    </citation>
    <scope>NUCLEOTIDE SEQUENCE [LARGE SCALE GENOMIC DNA]</scope>
    <source>
        <strain evidence="2 3">ID2601S</strain>
    </source>
</reference>
<sequence length="274" mass="29707">MTDAPTTDDPVTQQARTATKLDREEALRWLRRWDDQQGTYFVDREGRFAVIADVVQACVRRDDPLIVDLGVGPGSLASRLLRQLPGATVVGVDLDPLLLGLAESAYSSGRFRVVAADLSETGWLRRLDLDRAPDAFVSTTALHWLPGAALATVVHEAVGALTPGGVFVDGDHFYEPGSEPRLDDVRRQVAAAGVRRTGRVDGEDWSTWWAAAQAAPELAELAARRERLAFAARADDDRPPATREELTAALRAAGCAEAGAVWQHGDDYVMVGVR</sequence>
<keyword evidence="3" id="KW-1185">Reference proteome</keyword>
<name>A0A849AJW1_9MICO</name>
<dbReference type="Gene3D" id="3.40.50.150">
    <property type="entry name" value="Vaccinia Virus protein VP39"/>
    <property type="match status" value="1"/>
</dbReference>
<dbReference type="Pfam" id="PF13649">
    <property type="entry name" value="Methyltransf_25"/>
    <property type="match status" value="1"/>
</dbReference>
<dbReference type="SUPFAM" id="SSF53335">
    <property type="entry name" value="S-adenosyl-L-methionine-dependent methyltransferases"/>
    <property type="match status" value="1"/>
</dbReference>
<feature type="domain" description="Methyltransferase" evidence="1">
    <location>
        <begin position="66"/>
        <end position="165"/>
    </location>
</feature>
<comment type="caution">
    <text evidence="2">The sequence shown here is derived from an EMBL/GenBank/DDBJ whole genome shotgun (WGS) entry which is preliminary data.</text>
</comment>
<evidence type="ECO:0000313" key="3">
    <source>
        <dbReference type="Proteomes" id="UP000557772"/>
    </source>
</evidence>
<evidence type="ECO:0000313" key="2">
    <source>
        <dbReference type="EMBL" id="NNG39548.1"/>
    </source>
</evidence>
<dbReference type="InterPro" id="IPR041698">
    <property type="entry name" value="Methyltransf_25"/>
</dbReference>
<dbReference type="GO" id="GO:0008168">
    <property type="term" value="F:methyltransferase activity"/>
    <property type="evidence" value="ECO:0007669"/>
    <property type="project" value="UniProtKB-KW"/>
</dbReference>
<dbReference type="Proteomes" id="UP000557772">
    <property type="component" value="Unassembled WGS sequence"/>
</dbReference>
<protein>
    <submittedName>
        <fullName evidence="2">Methyltransferase domain-containing protein</fullName>
    </submittedName>
</protein>
<accession>A0A849AJW1</accession>